<dbReference type="SUPFAM" id="SSF103088">
    <property type="entry name" value="OmpA-like"/>
    <property type="match status" value="1"/>
</dbReference>
<dbReference type="PROSITE" id="PS51123">
    <property type="entry name" value="OMPA_2"/>
    <property type="match status" value="1"/>
</dbReference>
<comment type="caution">
    <text evidence="4">The sequence shown here is derived from an EMBL/GenBank/DDBJ whole genome shotgun (WGS) entry which is preliminary data.</text>
</comment>
<keyword evidence="4" id="KW-0966">Cell projection</keyword>
<proteinExistence type="predicted"/>
<protein>
    <submittedName>
        <fullName evidence="4">Flagellar motor protein MotB</fullName>
    </submittedName>
</protein>
<keyword evidence="4" id="KW-0282">Flagellum</keyword>
<accession>A0A7W6WAG6</accession>
<keyword evidence="5" id="KW-1185">Reference proteome</keyword>
<evidence type="ECO:0000259" key="3">
    <source>
        <dbReference type="PROSITE" id="PS51123"/>
    </source>
</evidence>
<dbReference type="CDD" id="cd07185">
    <property type="entry name" value="OmpA_C-like"/>
    <property type="match status" value="1"/>
</dbReference>
<dbReference type="Pfam" id="PF00691">
    <property type="entry name" value="OmpA"/>
    <property type="match status" value="1"/>
</dbReference>
<dbReference type="Proteomes" id="UP000554286">
    <property type="component" value="Unassembled WGS sequence"/>
</dbReference>
<keyword evidence="1" id="KW-0472">Membrane</keyword>
<dbReference type="EMBL" id="JACIGK010000022">
    <property type="protein sequence ID" value="MBB4267170.1"/>
    <property type="molecule type" value="Genomic_DNA"/>
</dbReference>
<feature type="compositionally biased region" description="Basic and acidic residues" evidence="2">
    <location>
        <begin position="78"/>
        <end position="108"/>
    </location>
</feature>
<dbReference type="InterPro" id="IPR050330">
    <property type="entry name" value="Bact_OuterMem_StrucFunc"/>
</dbReference>
<dbReference type="InterPro" id="IPR006665">
    <property type="entry name" value="OmpA-like"/>
</dbReference>
<evidence type="ECO:0000313" key="4">
    <source>
        <dbReference type="EMBL" id="MBB4267170.1"/>
    </source>
</evidence>
<feature type="compositionally biased region" description="Low complexity" evidence="2">
    <location>
        <begin position="164"/>
        <end position="196"/>
    </location>
</feature>
<gene>
    <name evidence="4" type="ORF">GGD89_002811</name>
</gene>
<sequence length="391" mass="40363">MTHTRPGSGRPTRTTQDHEPRAGLPSAFRRDRRRPGVVVALAAALALGACADDPPPEASGDYPDIADSPSRRPAVTPVREREEIAEGLRADRREDRYALESGERRRSTEVQPPDYAPPAEAPAANPPAARLDAGEAPTGAPGGEDALARTPLAPLPGTERDAVARVPPSARSSAPSPATSPSGVAPPGGMPASMPQAPAPALAPVANPYASGPIVIDSRGVMTMAPGGAVTTQGPYPVGGPLGAAGPVYPGAATAAGVPGTQPLTAYASLAGVRTQRVAVIYFANGSAGLSGQDRQVLRQVAALQRQYGGLLRVIGHASSRTAATDITRHKMANFAISLQRANAVAEALMREGTPGQYLYVGSVSDSQPVYYEIMPTGEAGNRRAEIYLDY</sequence>
<dbReference type="AlphaFoldDB" id="A0A7W6WAG6"/>
<dbReference type="InterPro" id="IPR036737">
    <property type="entry name" value="OmpA-like_sf"/>
</dbReference>
<feature type="region of interest" description="Disordered" evidence="2">
    <location>
        <begin position="1"/>
        <end position="34"/>
    </location>
</feature>
<feature type="domain" description="OmpA-like" evidence="3">
    <location>
        <begin position="270"/>
        <end position="391"/>
    </location>
</feature>
<dbReference type="RefSeq" id="WP_184046303.1">
    <property type="nucleotide sequence ID" value="NZ_JACIGK010000022.1"/>
</dbReference>
<dbReference type="PANTHER" id="PTHR30329">
    <property type="entry name" value="STATOR ELEMENT OF FLAGELLAR MOTOR COMPLEX"/>
    <property type="match status" value="1"/>
</dbReference>
<organism evidence="4 5">
    <name type="scientific">Roseospira visakhapatnamensis</name>
    <dbReference type="NCBI Taxonomy" id="390880"/>
    <lineage>
        <taxon>Bacteria</taxon>
        <taxon>Pseudomonadati</taxon>
        <taxon>Pseudomonadota</taxon>
        <taxon>Alphaproteobacteria</taxon>
        <taxon>Rhodospirillales</taxon>
        <taxon>Rhodospirillaceae</taxon>
        <taxon>Roseospira</taxon>
    </lineage>
</organism>
<evidence type="ECO:0000313" key="5">
    <source>
        <dbReference type="Proteomes" id="UP000554286"/>
    </source>
</evidence>
<reference evidence="4 5" key="1">
    <citation type="submission" date="2020-08" db="EMBL/GenBank/DDBJ databases">
        <title>Genome sequencing of Purple Non-Sulfur Bacteria from various extreme environments.</title>
        <authorList>
            <person name="Mayer M."/>
        </authorList>
    </citation>
    <scope>NUCLEOTIDE SEQUENCE [LARGE SCALE GENOMIC DNA]</scope>
    <source>
        <strain evidence="4 5">JA131</strain>
    </source>
</reference>
<keyword evidence="4" id="KW-0969">Cilium</keyword>
<evidence type="ECO:0000256" key="2">
    <source>
        <dbReference type="SAM" id="MobiDB-lite"/>
    </source>
</evidence>
<dbReference type="Gene3D" id="3.30.1330.60">
    <property type="entry name" value="OmpA-like domain"/>
    <property type="match status" value="1"/>
</dbReference>
<feature type="region of interest" description="Disordered" evidence="2">
    <location>
        <begin position="49"/>
        <end position="196"/>
    </location>
</feature>
<feature type="compositionally biased region" description="Low complexity" evidence="2">
    <location>
        <begin position="1"/>
        <end position="14"/>
    </location>
</feature>
<feature type="compositionally biased region" description="Low complexity" evidence="2">
    <location>
        <begin position="121"/>
        <end position="145"/>
    </location>
</feature>
<dbReference type="GO" id="GO:0016020">
    <property type="term" value="C:membrane"/>
    <property type="evidence" value="ECO:0007669"/>
    <property type="project" value="UniProtKB-UniRule"/>
</dbReference>
<dbReference type="PANTHER" id="PTHR30329:SF21">
    <property type="entry name" value="LIPOPROTEIN YIAD-RELATED"/>
    <property type="match status" value="1"/>
</dbReference>
<evidence type="ECO:0000256" key="1">
    <source>
        <dbReference type="PROSITE-ProRule" id="PRU00473"/>
    </source>
</evidence>
<name>A0A7W6WAG6_9PROT</name>